<accession>A0A316EAC7</accession>
<dbReference type="EMBL" id="QGGO01000011">
    <property type="protein sequence ID" value="PWK26522.1"/>
    <property type="molecule type" value="Genomic_DNA"/>
</dbReference>
<name>A0A316EAC7_9BACT</name>
<protein>
    <submittedName>
        <fullName evidence="1">Uncharacterized protein</fullName>
    </submittedName>
</protein>
<dbReference type="RefSeq" id="WP_146199150.1">
    <property type="nucleotide sequence ID" value="NZ_QGGO01000011.1"/>
</dbReference>
<reference evidence="1 2" key="1">
    <citation type="submission" date="2018-05" db="EMBL/GenBank/DDBJ databases">
        <title>Genomic Encyclopedia of Archaeal and Bacterial Type Strains, Phase II (KMG-II): from individual species to whole genera.</title>
        <authorList>
            <person name="Goeker M."/>
        </authorList>
    </citation>
    <scope>NUCLEOTIDE SEQUENCE [LARGE SCALE GENOMIC DNA]</scope>
    <source>
        <strain evidence="1 2">DSM 22214</strain>
    </source>
</reference>
<comment type="caution">
    <text evidence="1">The sequence shown here is derived from an EMBL/GenBank/DDBJ whole genome shotgun (WGS) entry which is preliminary data.</text>
</comment>
<organism evidence="1 2">
    <name type="scientific">Arcicella aurantiaca</name>
    <dbReference type="NCBI Taxonomy" id="591202"/>
    <lineage>
        <taxon>Bacteria</taxon>
        <taxon>Pseudomonadati</taxon>
        <taxon>Bacteroidota</taxon>
        <taxon>Cytophagia</taxon>
        <taxon>Cytophagales</taxon>
        <taxon>Flectobacillaceae</taxon>
        <taxon>Arcicella</taxon>
    </lineage>
</organism>
<keyword evidence="2" id="KW-1185">Reference proteome</keyword>
<gene>
    <name evidence="1" type="ORF">LV89_02370</name>
</gene>
<dbReference type="AlphaFoldDB" id="A0A316EAC7"/>
<evidence type="ECO:0000313" key="1">
    <source>
        <dbReference type="EMBL" id="PWK26522.1"/>
    </source>
</evidence>
<dbReference type="Proteomes" id="UP000245489">
    <property type="component" value="Unassembled WGS sequence"/>
</dbReference>
<sequence length="183" mass="20511">MTLQETFNEASRLYNSTPLQGQEYIAMSAKIRVAIRDRNGFDKYILFYVDSCECVYSEIKHPSFSNGHLFFPAYTEKTFKIGSGFNIVQTIDPSMPSPPFDLENPILGADIPLITGKITTSTNPIAISGNLFQMIFNFPLMSDLNTHFNATGKENETVLFGARNDAFLFLKPISVFKGDNQVN</sequence>
<evidence type="ECO:0000313" key="2">
    <source>
        <dbReference type="Proteomes" id="UP000245489"/>
    </source>
</evidence>
<proteinExistence type="predicted"/>